<feature type="region of interest" description="Disordered" evidence="1">
    <location>
        <begin position="24"/>
        <end position="45"/>
    </location>
</feature>
<name>A0A8D8AU29_CULPI</name>
<organism evidence="2">
    <name type="scientific">Culex pipiens</name>
    <name type="common">House mosquito</name>
    <dbReference type="NCBI Taxonomy" id="7175"/>
    <lineage>
        <taxon>Eukaryota</taxon>
        <taxon>Metazoa</taxon>
        <taxon>Ecdysozoa</taxon>
        <taxon>Arthropoda</taxon>
        <taxon>Hexapoda</taxon>
        <taxon>Insecta</taxon>
        <taxon>Pterygota</taxon>
        <taxon>Neoptera</taxon>
        <taxon>Endopterygota</taxon>
        <taxon>Diptera</taxon>
        <taxon>Nematocera</taxon>
        <taxon>Culicoidea</taxon>
        <taxon>Culicidae</taxon>
        <taxon>Culicinae</taxon>
        <taxon>Culicini</taxon>
        <taxon>Culex</taxon>
        <taxon>Culex</taxon>
    </lineage>
</organism>
<evidence type="ECO:0000313" key="2">
    <source>
        <dbReference type="EMBL" id="CAG6463689.1"/>
    </source>
</evidence>
<dbReference type="EMBL" id="HBUE01049108">
    <property type="protein sequence ID" value="CAG6463689.1"/>
    <property type="molecule type" value="Transcribed_RNA"/>
</dbReference>
<evidence type="ECO:0000256" key="1">
    <source>
        <dbReference type="SAM" id="MobiDB-lite"/>
    </source>
</evidence>
<dbReference type="AlphaFoldDB" id="A0A8D8AU29"/>
<proteinExistence type="predicted"/>
<protein>
    <submittedName>
        <fullName evidence="2">(northern house mosquito) hypothetical protein</fullName>
    </submittedName>
</protein>
<accession>A0A8D8AU29</accession>
<reference evidence="2" key="1">
    <citation type="submission" date="2021-05" db="EMBL/GenBank/DDBJ databases">
        <authorList>
            <person name="Alioto T."/>
            <person name="Alioto T."/>
            <person name="Gomez Garrido J."/>
        </authorList>
    </citation>
    <scope>NUCLEOTIDE SEQUENCE</scope>
</reference>
<sequence length="118" mass="14084">MGARCIRLKFQYYPDRPRCLPREVQHGLSGPGGSFLPPPLSSRQSRPLRRLRYEDKKPFVKCSTICTFKTYSSSQFYFYTKQNVFIFLFKYNKEPVTRQNDFTGNNFVKPDDEFYNFH</sequence>